<dbReference type="Pfam" id="PF16534">
    <property type="entry name" value="ULD"/>
    <property type="match status" value="1"/>
</dbReference>
<comment type="subcellular location">
    <subcellularLocation>
        <location evidence="1 7 8">Nucleus</location>
    </subcellularLocation>
</comment>
<dbReference type="GO" id="GO:0000978">
    <property type="term" value="F:RNA polymerase II cis-regulatory region sequence-specific DNA binding"/>
    <property type="evidence" value="ECO:0007669"/>
    <property type="project" value="TreeGrafter"/>
</dbReference>
<evidence type="ECO:0000313" key="13">
    <source>
        <dbReference type="Proteomes" id="UP001652621"/>
    </source>
</evidence>
<evidence type="ECO:0000256" key="8">
    <source>
        <dbReference type="RuleBase" id="RU000682"/>
    </source>
</evidence>
<feature type="compositionally biased region" description="Polar residues" evidence="9">
    <location>
        <begin position="161"/>
        <end position="172"/>
    </location>
</feature>
<dbReference type="PROSITE" id="PS51982">
    <property type="entry name" value="CMP"/>
    <property type="match status" value="1"/>
</dbReference>
<dbReference type="GO" id="GO:0000981">
    <property type="term" value="F:DNA-binding transcription factor activity, RNA polymerase II-specific"/>
    <property type="evidence" value="ECO:0007669"/>
    <property type="project" value="TreeGrafter"/>
</dbReference>
<dbReference type="FunFam" id="1.10.10.60:FF:000169">
    <property type="entry name" value="DNA-binding protein SATB1"/>
    <property type="match status" value="2"/>
</dbReference>
<dbReference type="Pfam" id="PF00046">
    <property type="entry name" value="Homeodomain"/>
    <property type="match status" value="2"/>
</dbReference>
<dbReference type="RefSeq" id="XP_005176683.1">
    <property type="nucleotide sequence ID" value="XM_005176626.3"/>
</dbReference>
<feature type="DNA-binding region" description="Homeobox" evidence="7">
    <location>
        <begin position="602"/>
        <end position="671"/>
    </location>
</feature>
<dbReference type="InterPro" id="IPR039673">
    <property type="entry name" value="SATB1/SATB2"/>
</dbReference>
<feature type="domain" description="Homeobox" evidence="10">
    <location>
        <begin position="1015"/>
        <end position="1085"/>
    </location>
</feature>
<evidence type="ECO:0000256" key="6">
    <source>
        <dbReference type="ARBA" id="ARBA00023242"/>
    </source>
</evidence>
<dbReference type="InterPro" id="IPR009057">
    <property type="entry name" value="Homeodomain-like_sf"/>
</dbReference>
<dbReference type="AlphaFoldDB" id="A0A1I8N8Y8"/>
<dbReference type="CDD" id="cd11585">
    <property type="entry name" value="SATB1_N"/>
    <property type="match status" value="1"/>
</dbReference>
<sequence length="1112" mass="122048">MDFQSAMETFAEAWVAANAGQQSQALALTRVANAAAAAAAANANKQVNNESMHGDIVVKTEHSVSPPPPPLPPPAMQQPPSSLVSSLGHHSNRQSPTNTNAQNSSSSTAAAAVGNEDANNEANRLQQQRRSSLQGVQDKLQQLQQLQQQNDLQRSPHYSAGNLSNHNTTPSPTLHREMSSTPLGQPNSSTSQNSSTPKLNERDDHQHHNLTHPNTSAQQQQQRSDGHHHGPRVMGSITCLPPSALNAVAAAAAAQHHQQQQQQQHHHQQHQATEKVLSTTAGPIEPRKDFDLTKVNSKSLPLHCVVESVHSLQASLTIDQRSPWKRRPNVETDSYVIVAANTPWSEIVQTALQRLGYSQETAATARGSLIIKNWKPIPLEHISDNPVVPVSDIIGELTSVVTLRIVILRCKPSPFGEIKDKLLKLLVLQSHAVLRSTGCPLDEVTLSQICRSSYQNPFAFPGGDIPEELRRKFDQWWSNQLSPQASMTPKLLPFMGAPPAGVNNEMEHNMGTAALAAAAAAAAAAQAGLHAASTAVGSNVPTSISASRESLLLNDSNSHHTSAVLPGTPTSHHANMMVHPAMHASMHHHASLSHSQFSNQKTRMRTSFDPEMELPRLQKWFQENPHPSRQQIQAYVVQLNALESRRGRKPLDVNNVVYWFKNARAAQKRAEMRGGFGAMQAAMNGYLGQHSQLGQTSGGSSTGSMSSQQQIMGSSMGNLSLSNDFMKSPLSLKSEDIDTMSQHSDDLDDDQSRPNSPQLPLSLTIHERHQNDNEANDNKEGHNDNQHISPMNADIEVKPDNLNESQNERSHSRSFEEREKYDANNMTKEKHSNDEGGNASTEAAHNNGDGEEQRDENETNNNSSNSLNNNSGSNNNQSLDNSHNNSRPSSPKPSSSKEDDEDLDMDDDDDDDDNDASRLHDFRSPSPDMNNAMLAAQRKDLPFPMVPNNMFSQSFMYMSHYMPGFGQAAAAAAAGHPHAAAAHHAAAAAAAAGMQANSLMPGGGLNLSNISSEERRKRNRTFIDPVTEVPKLEQWFAMNTHPSHSLILKYTEDLNTMPYRQKFPRLESKNVQFWFKNRRAKCKRLKMSLYDTNQCSQLAGLNSFVHKYDERD</sequence>
<feature type="compositionally biased region" description="Low complexity" evidence="9">
    <location>
        <begin position="94"/>
        <end position="112"/>
    </location>
</feature>
<keyword evidence="13" id="KW-1185">Reference proteome</keyword>
<accession>A0A1I8N8Y8</accession>
<dbReference type="Gene3D" id="1.10.10.60">
    <property type="entry name" value="Homeodomain-like"/>
    <property type="match status" value="2"/>
</dbReference>
<feature type="compositionally biased region" description="Low complexity" evidence="9">
    <location>
        <begin position="185"/>
        <end position="197"/>
    </location>
</feature>
<evidence type="ECO:0000256" key="4">
    <source>
        <dbReference type="ARBA" id="ARBA00023125"/>
    </source>
</evidence>
<keyword evidence="2" id="KW-0677">Repeat</keyword>
<dbReference type="GO" id="GO:0005634">
    <property type="term" value="C:nucleus"/>
    <property type="evidence" value="ECO:0007669"/>
    <property type="project" value="UniProtKB-SubCell"/>
</dbReference>
<feature type="domain" description="Homeobox" evidence="10">
    <location>
        <begin position="600"/>
        <end position="670"/>
    </location>
</feature>
<feature type="region of interest" description="Disordered" evidence="9">
    <location>
        <begin position="60"/>
        <end position="276"/>
    </location>
</feature>
<dbReference type="Gene3D" id="3.10.20.710">
    <property type="entry name" value="SATB, ubiquitin-like oligomerisation domain"/>
    <property type="match status" value="1"/>
</dbReference>
<organism evidence="12">
    <name type="scientific">Musca domestica</name>
    <name type="common">House fly</name>
    <dbReference type="NCBI Taxonomy" id="7370"/>
    <lineage>
        <taxon>Eukaryota</taxon>
        <taxon>Metazoa</taxon>
        <taxon>Ecdysozoa</taxon>
        <taxon>Arthropoda</taxon>
        <taxon>Hexapoda</taxon>
        <taxon>Insecta</taxon>
        <taxon>Pterygota</taxon>
        <taxon>Neoptera</taxon>
        <taxon>Endopterygota</taxon>
        <taxon>Diptera</taxon>
        <taxon>Brachycera</taxon>
        <taxon>Muscomorpha</taxon>
        <taxon>Muscoidea</taxon>
        <taxon>Muscidae</taxon>
        <taxon>Musca</taxon>
    </lineage>
</organism>
<reference evidence="14" key="2">
    <citation type="submission" date="2025-04" db="UniProtKB">
        <authorList>
            <consortium name="RefSeq"/>
        </authorList>
    </citation>
    <scope>IDENTIFICATION</scope>
    <source>
        <strain evidence="14">Aabys</strain>
    </source>
</reference>
<dbReference type="Proteomes" id="UP001652621">
    <property type="component" value="Unplaced"/>
</dbReference>
<dbReference type="VEuPathDB" id="VectorBase:MDOMA2_019856"/>
<evidence type="ECO:0000259" key="11">
    <source>
        <dbReference type="PROSITE" id="PS51982"/>
    </source>
</evidence>
<dbReference type="SUPFAM" id="SSF46689">
    <property type="entry name" value="Homeodomain-like"/>
    <property type="match status" value="2"/>
</dbReference>
<dbReference type="EnsemblMetazoa" id="MDOA012801-RA">
    <property type="protein sequence ID" value="MDOA012801-PA"/>
    <property type="gene ID" value="MDOA012801"/>
</dbReference>
<dbReference type="PROSITE" id="PS50071">
    <property type="entry name" value="HOMEOBOX_2"/>
    <property type="match status" value="2"/>
</dbReference>
<dbReference type="GO" id="GO:0006338">
    <property type="term" value="P:chromatin remodeling"/>
    <property type="evidence" value="ECO:0007669"/>
    <property type="project" value="InterPro"/>
</dbReference>
<evidence type="ECO:0000313" key="14">
    <source>
        <dbReference type="RefSeq" id="XP_005176683.1"/>
    </source>
</evidence>
<keyword evidence="6 7" id="KW-0539">Nucleus</keyword>
<evidence type="ECO:0000256" key="7">
    <source>
        <dbReference type="PROSITE-ProRule" id="PRU00108"/>
    </source>
</evidence>
<dbReference type="OrthoDB" id="10052721at2759"/>
<gene>
    <name evidence="12" type="primary">101899338</name>
    <name evidence="14" type="synonym">LOC101899338</name>
</gene>
<feature type="compositionally biased region" description="Polar residues" evidence="9">
    <location>
        <begin position="211"/>
        <end position="223"/>
    </location>
</feature>
<evidence type="ECO:0000259" key="10">
    <source>
        <dbReference type="PROSITE" id="PS50071"/>
    </source>
</evidence>
<dbReference type="KEGG" id="mde:101899338"/>
<feature type="region of interest" description="Disordered" evidence="9">
    <location>
        <begin position="690"/>
        <end position="723"/>
    </location>
</feature>
<keyword evidence="5 7" id="KW-0371">Homeobox</keyword>
<evidence type="ECO:0000256" key="3">
    <source>
        <dbReference type="ARBA" id="ARBA00022843"/>
    </source>
</evidence>
<dbReference type="PANTHER" id="PTHR15116">
    <property type="entry name" value="DNA-BINDING PROTEIN SATB FAMILY MEMBER"/>
    <property type="match status" value="1"/>
</dbReference>
<feature type="region of interest" description="Disordered" evidence="9">
    <location>
        <begin position="739"/>
        <end position="759"/>
    </location>
</feature>
<proteinExistence type="predicted"/>
<dbReference type="FunFam" id="3.10.20.710:FF:000002">
    <property type="entry name" value="Defective proventriculus, isoform A"/>
    <property type="match status" value="1"/>
</dbReference>
<dbReference type="InterPro" id="IPR032392">
    <property type="entry name" value="ULD"/>
</dbReference>
<name>A0A1I8N8Y8_MUSDO</name>
<evidence type="ECO:0000256" key="2">
    <source>
        <dbReference type="ARBA" id="ARBA00022737"/>
    </source>
</evidence>
<dbReference type="SMART" id="SM00389">
    <property type="entry name" value="HOX"/>
    <property type="match status" value="2"/>
</dbReference>
<dbReference type="eggNOG" id="KOG3755">
    <property type="taxonomic scope" value="Eukaryota"/>
</dbReference>
<dbReference type="VEuPathDB" id="VectorBase:MDOA012801"/>
<dbReference type="InterPro" id="IPR001356">
    <property type="entry name" value="HD"/>
</dbReference>
<keyword evidence="4 7" id="KW-0238">DNA-binding</keyword>
<feature type="compositionally biased region" description="Acidic residues" evidence="9">
    <location>
        <begin position="898"/>
        <end position="914"/>
    </location>
</feature>
<keyword evidence="3" id="KW-0832">Ubl conjugation</keyword>
<feature type="region of interest" description="Disordered" evidence="9">
    <location>
        <begin position="802"/>
        <end position="930"/>
    </location>
</feature>
<protein>
    <submittedName>
        <fullName evidence="14">Uncharacterized protein LOC101899338 isoform X1</fullName>
    </submittedName>
</protein>
<evidence type="ECO:0000256" key="5">
    <source>
        <dbReference type="ARBA" id="ARBA00023155"/>
    </source>
</evidence>
<dbReference type="CDD" id="cd00086">
    <property type="entry name" value="homeodomain"/>
    <property type="match status" value="2"/>
</dbReference>
<evidence type="ECO:0000256" key="1">
    <source>
        <dbReference type="ARBA" id="ARBA00004123"/>
    </source>
</evidence>
<feature type="compositionally biased region" description="Low complexity" evidence="9">
    <location>
        <begin position="702"/>
        <end position="717"/>
    </location>
</feature>
<feature type="compositionally biased region" description="Low complexity" evidence="9">
    <location>
        <begin position="249"/>
        <end position="263"/>
    </location>
</feature>
<feature type="compositionally biased region" description="Low complexity" evidence="9">
    <location>
        <begin position="124"/>
        <end position="153"/>
    </location>
</feature>
<dbReference type="STRING" id="7370.A0A1I8N8Y8"/>
<evidence type="ECO:0000256" key="9">
    <source>
        <dbReference type="SAM" id="MobiDB-lite"/>
    </source>
</evidence>
<dbReference type="InterPro" id="IPR038224">
    <property type="entry name" value="SATB_ULD_sf"/>
</dbReference>
<feature type="compositionally biased region" description="Basic and acidic residues" evidence="9">
    <location>
        <begin position="802"/>
        <end position="834"/>
    </location>
</feature>
<feature type="compositionally biased region" description="Low complexity" evidence="9">
    <location>
        <begin position="860"/>
        <end position="894"/>
    </location>
</feature>
<dbReference type="PANTHER" id="PTHR15116:SF16">
    <property type="entry name" value="DEFECTIVE PROVENTRICULUS, ISOFORM A"/>
    <property type="match status" value="1"/>
</dbReference>
<reference evidence="12" key="1">
    <citation type="submission" date="2020-05" db="UniProtKB">
        <authorList>
            <consortium name="EnsemblMetazoa"/>
        </authorList>
    </citation>
    <scope>IDENTIFICATION</scope>
    <source>
        <strain evidence="12">Aabys</strain>
    </source>
</reference>
<evidence type="ECO:0000313" key="12">
    <source>
        <dbReference type="EnsemblMetazoa" id="MDOA012801-PA"/>
    </source>
</evidence>
<feature type="compositionally biased region" description="Pro residues" evidence="9">
    <location>
        <begin position="65"/>
        <end position="77"/>
    </location>
</feature>
<feature type="DNA-binding region" description="Homeobox" evidence="7">
    <location>
        <begin position="1017"/>
        <end position="1086"/>
    </location>
</feature>
<feature type="domain" description="CMP" evidence="11">
    <location>
        <begin position="297"/>
        <end position="409"/>
    </location>
</feature>